<dbReference type="InterPro" id="IPR003607">
    <property type="entry name" value="HD/PDEase_dom"/>
</dbReference>
<dbReference type="Gene3D" id="3.30.450.40">
    <property type="match status" value="1"/>
</dbReference>
<gene>
    <name evidence="3" type="ORF">AVDCRST_MAG74-3315</name>
</gene>
<dbReference type="PROSITE" id="PS51832">
    <property type="entry name" value="HD_GYP"/>
    <property type="match status" value="1"/>
</dbReference>
<dbReference type="SUPFAM" id="SSF55781">
    <property type="entry name" value="GAF domain-like"/>
    <property type="match status" value="1"/>
</dbReference>
<dbReference type="CDD" id="cd00077">
    <property type="entry name" value="HDc"/>
    <property type="match status" value="1"/>
</dbReference>
<proteinExistence type="predicted"/>
<dbReference type="Pfam" id="PF13487">
    <property type="entry name" value="HD_5"/>
    <property type="match status" value="1"/>
</dbReference>
<dbReference type="Gene3D" id="1.10.3210.10">
    <property type="entry name" value="Hypothetical protein af1432"/>
    <property type="match status" value="1"/>
</dbReference>
<dbReference type="SUPFAM" id="SSF109604">
    <property type="entry name" value="HD-domain/PDEase-like"/>
    <property type="match status" value="1"/>
</dbReference>
<evidence type="ECO:0000259" key="1">
    <source>
        <dbReference type="PROSITE" id="PS51831"/>
    </source>
</evidence>
<feature type="domain" description="HD-GYP" evidence="2">
    <location>
        <begin position="186"/>
        <end position="382"/>
    </location>
</feature>
<accession>A0A6J4PRE4</accession>
<dbReference type="InterPro" id="IPR006674">
    <property type="entry name" value="HD_domain"/>
</dbReference>
<dbReference type="PANTHER" id="PTHR43155:SF2">
    <property type="entry name" value="CYCLIC DI-GMP PHOSPHODIESTERASE PA4108"/>
    <property type="match status" value="1"/>
</dbReference>
<name>A0A6J4PRE4_9BACT</name>
<dbReference type="PANTHER" id="PTHR43155">
    <property type="entry name" value="CYCLIC DI-GMP PHOSPHODIESTERASE PA4108-RELATED"/>
    <property type="match status" value="1"/>
</dbReference>
<dbReference type="InterPro" id="IPR037522">
    <property type="entry name" value="HD_GYP_dom"/>
</dbReference>
<feature type="domain" description="HD" evidence="1">
    <location>
        <begin position="208"/>
        <end position="331"/>
    </location>
</feature>
<dbReference type="AlphaFoldDB" id="A0A6J4PRE4"/>
<dbReference type="InterPro" id="IPR029016">
    <property type="entry name" value="GAF-like_dom_sf"/>
</dbReference>
<organism evidence="3">
    <name type="scientific">uncultured Pyrinomonadaceae bacterium</name>
    <dbReference type="NCBI Taxonomy" id="2283094"/>
    <lineage>
        <taxon>Bacteria</taxon>
        <taxon>Pseudomonadati</taxon>
        <taxon>Acidobacteriota</taxon>
        <taxon>Blastocatellia</taxon>
        <taxon>Blastocatellales</taxon>
        <taxon>Pyrinomonadaceae</taxon>
        <taxon>environmental samples</taxon>
    </lineage>
</organism>
<evidence type="ECO:0000313" key="3">
    <source>
        <dbReference type="EMBL" id="CAA9422061.1"/>
    </source>
</evidence>
<evidence type="ECO:0000259" key="2">
    <source>
        <dbReference type="PROSITE" id="PS51832"/>
    </source>
</evidence>
<dbReference type="EMBL" id="CADCUR010000275">
    <property type="protein sequence ID" value="CAA9422061.1"/>
    <property type="molecule type" value="Genomic_DNA"/>
</dbReference>
<dbReference type="PROSITE" id="PS51831">
    <property type="entry name" value="HD"/>
    <property type="match status" value="1"/>
</dbReference>
<reference evidence="3" key="1">
    <citation type="submission" date="2020-02" db="EMBL/GenBank/DDBJ databases">
        <authorList>
            <person name="Meier V. D."/>
        </authorList>
    </citation>
    <scope>NUCLEOTIDE SEQUENCE</scope>
    <source>
        <strain evidence="3">AVDCRST_MAG74</strain>
    </source>
</reference>
<sequence length="420" mass="47254">MPENQQKLIHTFGALAELGHEVSQKNNFQEMIRTSLHLLLGALGIMRGGVARYSRFGHELNMLAVRGLGDEFPLSLTICNEDERQFLTNGTVPIEIAQAKVLPFFQIYDRSFAAKKLELLVPLVIRDEIVGVVLLGEKANGEPYSSYDRDIICAMTRHIGVGIAQRNLMAELERRAEENRRLYDDLRMTYKDTVKAFATAIDCKDKYTEGHSVRVGKYSEIIAAELGWDDEQVEGAAVAGYLHDVGKLTVESSIINSPHRINAKETAALNKHPVIGYEILLPIHHPYADVPLAAKYHHERLDGRGYPDELCDRDIPYIAKIVCLADSFDAMTTDRPYKRRRPANEVIEDLQYNAGRQFAPELVTAFCRAMLKEITLETKQKKFRRLLGREYLEADGIVPLLKNALNGMNGTSSLTLVSLD</sequence>
<protein>
    <submittedName>
        <fullName evidence="3">Uncharacterized protein</fullName>
    </submittedName>
</protein>
<dbReference type="SMART" id="SM00471">
    <property type="entry name" value="HDc"/>
    <property type="match status" value="1"/>
</dbReference>